<dbReference type="Proteomes" id="UP000238217">
    <property type="component" value="Unassembled WGS sequence"/>
</dbReference>
<feature type="active site" description="Acyl-thioester intermediate" evidence="4">
    <location>
        <position position="93"/>
    </location>
</feature>
<dbReference type="OrthoDB" id="1402717at2"/>
<gene>
    <name evidence="8" type="ORF">BCL67_10797</name>
</gene>
<keyword evidence="2 5" id="KW-0808">Transferase</keyword>
<dbReference type="Pfam" id="PF02803">
    <property type="entry name" value="Thiolase_C"/>
    <property type="match status" value="1"/>
</dbReference>
<keyword evidence="9" id="KW-1185">Reference proteome</keyword>
<dbReference type="SUPFAM" id="SSF53901">
    <property type="entry name" value="Thiolase-like"/>
    <property type="match status" value="2"/>
</dbReference>
<dbReference type="PIRSF" id="PIRSF000429">
    <property type="entry name" value="Ac-CoA_Ac_transf"/>
    <property type="match status" value="1"/>
</dbReference>
<organism evidence="8 9">
    <name type="scientific">Nesterenkonia sandarakina</name>
    <dbReference type="NCBI Taxonomy" id="272918"/>
    <lineage>
        <taxon>Bacteria</taxon>
        <taxon>Bacillati</taxon>
        <taxon>Actinomycetota</taxon>
        <taxon>Actinomycetes</taxon>
        <taxon>Micrococcales</taxon>
        <taxon>Micrococcaceae</taxon>
        <taxon>Nesterenkonia</taxon>
    </lineage>
</organism>
<evidence type="ECO:0000256" key="5">
    <source>
        <dbReference type="RuleBase" id="RU003557"/>
    </source>
</evidence>
<dbReference type="PANTHER" id="PTHR42689">
    <property type="entry name" value="ACETYL-COA ACYLTRANSFERASE FADA2 (3-KETOACYL-COA THIOLASE) (BETA-KETOTHIOLASE)-RELATED"/>
    <property type="match status" value="1"/>
</dbReference>
<evidence type="ECO:0000256" key="4">
    <source>
        <dbReference type="PIRSR" id="PIRSR000429-1"/>
    </source>
</evidence>
<sequence>MSAQTIRDAVIIGGNRIPFARAHTAYATAGNQDMLTSTLNGLVARFGLQGEQIGTVAAGAVMKHSKNFNLTRESVLGTPLDPKTPAFDVQMACATGMEAIGSMANKIKLGQIDSAIAGGVDSISDAPIVVTDELRGILMEANRAKTVSQRLKALAKIRPGHLAPQAPGVNEPRTGMSMGEHMAITAHAWGITRAEQDELALASHKNLAAAYDRGFFDDLITPFKNVSRDTNMRADSTLEKLGKLSPAFGKDLGAEATMTAANSTALTDGASAVLLGSEEWADQHDLPKLANFIDYEEGAVDFVDGAEGLLMAPAYAAARMLKRNNLSFSDFEYIEIHEAFASTVLAQIKAWESEEFCKNKLGLDSALGTIDRSRLNVNGSSLAAGHPFAATGGRIVASLAKALHGKPGKLGFISVCAAGGQGITAIIEGR</sequence>
<evidence type="ECO:0000256" key="3">
    <source>
        <dbReference type="ARBA" id="ARBA00023315"/>
    </source>
</evidence>
<dbReference type="GO" id="GO:0016747">
    <property type="term" value="F:acyltransferase activity, transferring groups other than amino-acyl groups"/>
    <property type="evidence" value="ECO:0007669"/>
    <property type="project" value="InterPro"/>
</dbReference>
<name>A0A2T0YLM4_9MICC</name>
<accession>A0A2T0YLM4</accession>
<dbReference type="EMBL" id="PVTY01000007">
    <property type="protein sequence ID" value="PRZ16173.1"/>
    <property type="molecule type" value="Genomic_DNA"/>
</dbReference>
<reference evidence="8 9" key="1">
    <citation type="submission" date="2018-03" db="EMBL/GenBank/DDBJ databases">
        <title>Comparative analysis of microorganisms from saline springs in Andes Mountain Range, Colombia.</title>
        <authorList>
            <person name="Rubin E."/>
        </authorList>
    </citation>
    <scope>NUCLEOTIDE SEQUENCE [LARGE SCALE GENOMIC DNA]</scope>
    <source>
        <strain evidence="8 9">CG 35</strain>
    </source>
</reference>
<feature type="active site" description="Proton acceptor" evidence="4">
    <location>
        <position position="416"/>
    </location>
</feature>
<dbReference type="InterPro" id="IPR002155">
    <property type="entry name" value="Thiolase"/>
</dbReference>
<evidence type="ECO:0000256" key="2">
    <source>
        <dbReference type="ARBA" id="ARBA00022679"/>
    </source>
</evidence>
<dbReference type="AlphaFoldDB" id="A0A2T0YLM4"/>
<keyword evidence="3 5" id="KW-0012">Acyltransferase</keyword>
<proteinExistence type="inferred from homology"/>
<dbReference type="InterPro" id="IPR020616">
    <property type="entry name" value="Thiolase_N"/>
</dbReference>
<dbReference type="PANTHER" id="PTHR42689:SF1">
    <property type="entry name" value="ACETYL-COA ACYLTRANSFERASE FADA2 (3-KETOACYL-COA THIOLASE) (BETA-KETOTHIOLASE)-RELATED"/>
    <property type="match status" value="1"/>
</dbReference>
<dbReference type="Gene3D" id="3.40.47.10">
    <property type="match status" value="1"/>
</dbReference>
<feature type="active site" description="Proton acceptor" evidence="4">
    <location>
        <position position="386"/>
    </location>
</feature>
<protein>
    <submittedName>
        <fullName evidence="8">Acetyl-CoA C-acetyltransferase</fullName>
    </submittedName>
</protein>
<dbReference type="InterPro" id="IPR016039">
    <property type="entry name" value="Thiolase-like"/>
</dbReference>
<feature type="domain" description="Thiolase C-terminal" evidence="7">
    <location>
        <begin position="289"/>
        <end position="428"/>
    </location>
</feature>
<evidence type="ECO:0000256" key="1">
    <source>
        <dbReference type="ARBA" id="ARBA00010982"/>
    </source>
</evidence>
<dbReference type="Pfam" id="PF00108">
    <property type="entry name" value="Thiolase_N"/>
    <property type="match status" value="1"/>
</dbReference>
<evidence type="ECO:0000313" key="9">
    <source>
        <dbReference type="Proteomes" id="UP000238217"/>
    </source>
</evidence>
<dbReference type="CDD" id="cd00751">
    <property type="entry name" value="thiolase"/>
    <property type="match status" value="1"/>
</dbReference>
<evidence type="ECO:0000259" key="6">
    <source>
        <dbReference type="Pfam" id="PF00108"/>
    </source>
</evidence>
<dbReference type="RefSeq" id="WP_106122789.1">
    <property type="nucleotide sequence ID" value="NZ_PVTY01000007.1"/>
</dbReference>
<evidence type="ECO:0000259" key="7">
    <source>
        <dbReference type="Pfam" id="PF02803"/>
    </source>
</evidence>
<dbReference type="NCBIfam" id="NF006740">
    <property type="entry name" value="PRK09268.1"/>
    <property type="match status" value="1"/>
</dbReference>
<comment type="similarity">
    <text evidence="1 5">Belongs to the thiolase-like superfamily. Thiolase family.</text>
</comment>
<dbReference type="InterPro" id="IPR020617">
    <property type="entry name" value="Thiolase_C"/>
</dbReference>
<feature type="domain" description="Thiolase N-terminal" evidence="6">
    <location>
        <begin position="10"/>
        <end position="279"/>
    </location>
</feature>
<dbReference type="GO" id="GO:0005829">
    <property type="term" value="C:cytosol"/>
    <property type="evidence" value="ECO:0007669"/>
    <property type="project" value="TreeGrafter"/>
</dbReference>
<comment type="caution">
    <text evidence="8">The sequence shown here is derived from an EMBL/GenBank/DDBJ whole genome shotgun (WGS) entry which is preliminary data.</text>
</comment>
<dbReference type="NCBIfam" id="TIGR01930">
    <property type="entry name" value="AcCoA-C-Actrans"/>
    <property type="match status" value="1"/>
</dbReference>
<evidence type="ECO:0000313" key="8">
    <source>
        <dbReference type="EMBL" id="PRZ16173.1"/>
    </source>
</evidence>
<dbReference type="InterPro" id="IPR050521">
    <property type="entry name" value="3-ketoacyl-CoA_Thiolase"/>
</dbReference>